<name>A0ABS8NEK9_9BACT</name>
<comment type="caution">
    <text evidence="4">The sequence shown here is derived from an EMBL/GenBank/DDBJ whole genome shotgun (WGS) entry which is preliminary data.</text>
</comment>
<feature type="domain" description="HDOD" evidence="3">
    <location>
        <begin position="140"/>
        <end position="337"/>
    </location>
</feature>
<dbReference type="EMBL" id="JAJKFW010000014">
    <property type="protein sequence ID" value="MCC9641980.1"/>
    <property type="molecule type" value="Genomic_DNA"/>
</dbReference>
<sequence>MKRQILFVDDEANVLSGLRRMLRGQRKVWDMHFACGSDKALELLQEQRVDVIVSDMRMPIMDGAELLTRVSKEHPHTVRLVLSGQSEQEKIFRVIGPAHQFLSKPCDPDRLMQTIEQALNLQDHLPNEELLQLSSQITSLPSLPDVFNELVKELQSEDACIEKVGSIIENDLAMSAKVLQLVNSSFFGLPSHVTSPKHAVSLLGLNVIRPLALDSKGFRKFDGDDQQASQMDREIQHGLSVANAARRIAQTESDQAELHDEAFIAGLLHDIGKLIFSIQQSSDSPSTPPNYKEWLKQLGDATRNPSDTTFDSVGAHLLGLWGLSQSIVEAVALHHRPSDAHDTQFTPLTAVHVANAWCNDTTAARGAETISSGQLDHAYLQRLGVTDRLDIWKGAVGLENVS</sequence>
<dbReference type="PROSITE" id="PS50110">
    <property type="entry name" value="RESPONSE_REGULATORY"/>
    <property type="match status" value="1"/>
</dbReference>
<dbReference type="InterPro" id="IPR001789">
    <property type="entry name" value="Sig_transdc_resp-reg_receiver"/>
</dbReference>
<dbReference type="PIRSF" id="PIRSF036883">
    <property type="entry name" value="RR_HD-GYP_mod"/>
    <property type="match status" value="1"/>
</dbReference>
<keyword evidence="5" id="KW-1185">Reference proteome</keyword>
<dbReference type="PANTHER" id="PTHR33525">
    <property type="match status" value="1"/>
</dbReference>
<evidence type="ECO:0000259" key="3">
    <source>
        <dbReference type="PROSITE" id="PS51833"/>
    </source>
</evidence>
<feature type="modified residue" description="4-aspartylphosphate" evidence="1">
    <location>
        <position position="55"/>
    </location>
</feature>
<feature type="domain" description="Response regulatory" evidence="2">
    <location>
        <begin position="4"/>
        <end position="119"/>
    </location>
</feature>
<evidence type="ECO:0000259" key="2">
    <source>
        <dbReference type="PROSITE" id="PS50110"/>
    </source>
</evidence>
<evidence type="ECO:0000313" key="5">
    <source>
        <dbReference type="Proteomes" id="UP001430306"/>
    </source>
</evidence>
<dbReference type="PROSITE" id="PS51833">
    <property type="entry name" value="HDOD"/>
    <property type="match status" value="1"/>
</dbReference>
<dbReference type="PANTHER" id="PTHR33525:SF3">
    <property type="entry name" value="RIBONUCLEASE Y"/>
    <property type="match status" value="1"/>
</dbReference>
<protein>
    <submittedName>
        <fullName evidence="4">HDOD domain-containing protein</fullName>
    </submittedName>
</protein>
<dbReference type="Proteomes" id="UP001430306">
    <property type="component" value="Unassembled WGS sequence"/>
</dbReference>
<dbReference type="CDD" id="cd17569">
    <property type="entry name" value="REC_HupR-like"/>
    <property type="match status" value="1"/>
</dbReference>
<dbReference type="Gene3D" id="1.10.3210.10">
    <property type="entry name" value="Hypothetical protein af1432"/>
    <property type="match status" value="1"/>
</dbReference>
<gene>
    <name evidence="4" type="ORF">LOC71_06815</name>
</gene>
<dbReference type="SMART" id="SM00448">
    <property type="entry name" value="REC"/>
    <property type="match status" value="1"/>
</dbReference>
<accession>A0ABS8NEK9</accession>
<keyword evidence="1" id="KW-0597">Phosphoprotein</keyword>
<dbReference type="InterPro" id="IPR013976">
    <property type="entry name" value="HDOD"/>
</dbReference>
<evidence type="ECO:0000313" key="4">
    <source>
        <dbReference type="EMBL" id="MCC9641980.1"/>
    </source>
</evidence>
<dbReference type="InterPro" id="IPR014626">
    <property type="entry name" value="Sig_transdc_resp-reg_put"/>
</dbReference>
<dbReference type="SUPFAM" id="SSF52172">
    <property type="entry name" value="CheY-like"/>
    <property type="match status" value="1"/>
</dbReference>
<organism evidence="4 5">
    <name type="scientific">Rhodopirellula halodulae</name>
    <dbReference type="NCBI Taxonomy" id="2894198"/>
    <lineage>
        <taxon>Bacteria</taxon>
        <taxon>Pseudomonadati</taxon>
        <taxon>Planctomycetota</taxon>
        <taxon>Planctomycetia</taxon>
        <taxon>Pirellulales</taxon>
        <taxon>Pirellulaceae</taxon>
        <taxon>Rhodopirellula</taxon>
    </lineage>
</organism>
<dbReference type="InterPro" id="IPR011006">
    <property type="entry name" value="CheY-like_superfamily"/>
</dbReference>
<evidence type="ECO:0000256" key="1">
    <source>
        <dbReference type="PROSITE-ProRule" id="PRU00169"/>
    </source>
</evidence>
<proteinExistence type="predicted"/>
<dbReference type="SUPFAM" id="SSF109604">
    <property type="entry name" value="HD-domain/PDEase-like"/>
    <property type="match status" value="1"/>
</dbReference>
<reference evidence="4" key="1">
    <citation type="submission" date="2021-11" db="EMBL/GenBank/DDBJ databases">
        <title>Genome sequence.</title>
        <authorList>
            <person name="Sun Q."/>
        </authorList>
    </citation>
    <scope>NUCLEOTIDE SEQUENCE</scope>
    <source>
        <strain evidence="4">JC740</strain>
    </source>
</reference>
<dbReference type="Pfam" id="PF00072">
    <property type="entry name" value="Response_reg"/>
    <property type="match status" value="1"/>
</dbReference>
<dbReference type="InterPro" id="IPR052340">
    <property type="entry name" value="RNase_Y/CdgJ"/>
</dbReference>
<dbReference type="InterPro" id="IPR003607">
    <property type="entry name" value="HD/PDEase_dom"/>
</dbReference>
<dbReference type="CDD" id="cd00077">
    <property type="entry name" value="HDc"/>
    <property type="match status" value="1"/>
</dbReference>
<dbReference type="RefSeq" id="WP_230272543.1">
    <property type="nucleotide sequence ID" value="NZ_JAJKFW010000014.1"/>
</dbReference>
<dbReference type="Pfam" id="PF08668">
    <property type="entry name" value="HDOD"/>
    <property type="match status" value="1"/>
</dbReference>
<dbReference type="Gene3D" id="3.40.50.2300">
    <property type="match status" value="1"/>
</dbReference>